<dbReference type="Proteomes" id="UP000318509">
    <property type="component" value="Unassembled WGS sequence"/>
</dbReference>
<evidence type="ECO:0000313" key="2">
    <source>
        <dbReference type="EMBL" id="TMI86717.1"/>
    </source>
</evidence>
<dbReference type="GO" id="GO:0009055">
    <property type="term" value="F:electron transfer activity"/>
    <property type="evidence" value="ECO:0007669"/>
    <property type="project" value="InterPro"/>
</dbReference>
<dbReference type="GO" id="GO:0005506">
    <property type="term" value="F:iron ion binding"/>
    <property type="evidence" value="ECO:0007669"/>
    <property type="project" value="InterPro"/>
</dbReference>
<protein>
    <recommendedName>
        <fullName evidence="4">Cytochrome c</fullName>
    </recommendedName>
</protein>
<organism evidence="2 3">
    <name type="scientific">Candidatus Segetimicrobium genomatis</name>
    <dbReference type="NCBI Taxonomy" id="2569760"/>
    <lineage>
        <taxon>Bacteria</taxon>
        <taxon>Bacillati</taxon>
        <taxon>Candidatus Sysuimicrobiota</taxon>
        <taxon>Candidatus Sysuimicrobiia</taxon>
        <taxon>Candidatus Sysuimicrobiales</taxon>
        <taxon>Candidatus Segetimicrobiaceae</taxon>
        <taxon>Candidatus Segetimicrobium</taxon>
    </lineage>
</organism>
<reference evidence="2 3" key="1">
    <citation type="journal article" date="2019" name="Nat. Microbiol.">
        <title>Mediterranean grassland soil C-N compound turnover is dependent on rainfall and depth, and is mediated by genomically divergent microorganisms.</title>
        <authorList>
            <person name="Diamond S."/>
            <person name="Andeer P.F."/>
            <person name="Li Z."/>
            <person name="Crits-Christoph A."/>
            <person name="Burstein D."/>
            <person name="Anantharaman K."/>
            <person name="Lane K.R."/>
            <person name="Thomas B.C."/>
            <person name="Pan C."/>
            <person name="Northen T.R."/>
            <person name="Banfield J.F."/>
        </authorList>
    </citation>
    <scope>NUCLEOTIDE SEQUENCE [LARGE SCALE GENOMIC DNA]</scope>
    <source>
        <strain evidence="2">NP_3</strain>
    </source>
</reference>
<dbReference type="InterPro" id="IPR010980">
    <property type="entry name" value="Cyt_c/b562"/>
</dbReference>
<dbReference type="EMBL" id="VBAK01000186">
    <property type="protein sequence ID" value="TMI86717.1"/>
    <property type="molecule type" value="Genomic_DNA"/>
</dbReference>
<dbReference type="GO" id="GO:0020037">
    <property type="term" value="F:heme binding"/>
    <property type="evidence" value="ECO:0007669"/>
    <property type="project" value="InterPro"/>
</dbReference>
<dbReference type="GO" id="GO:0022900">
    <property type="term" value="P:electron transport chain"/>
    <property type="evidence" value="ECO:0007669"/>
    <property type="project" value="InterPro"/>
</dbReference>
<sequence>MARTAVALVAIALMLGFAIGSAYTQPPDWNKGTTDEKIKRLSDLQPGLGTVMADYGTRFTNAYYAAKGGNFELAAYMIKEMKESQEIAETTRPARAPALKAFESNYLDKLDAAAKAKDWSQYQTLTPRVINACNQCHAKVQMAYIVYQLPAEPEAPLKMSK</sequence>
<accession>A0A537JT57</accession>
<feature type="chain" id="PRO_5022060188" description="Cytochrome c" evidence="1">
    <location>
        <begin position="25"/>
        <end position="161"/>
    </location>
</feature>
<dbReference type="SUPFAM" id="SSF47175">
    <property type="entry name" value="Cytochromes"/>
    <property type="match status" value="1"/>
</dbReference>
<proteinExistence type="predicted"/>
<comment type="caution">
    <text evidence="2">The sequence shown here is derived from an EMBL/GenBank/DDBJ whole genome shotgun (WGS) entry which is preliminary data.</text>
</comment>
<evidence type="ECO:0000256" key="1">
    <source>
        <dbReference type="SAM" id="SignalP"/>
    </source>
</evidence>
<gene>
    <name evidence="2" type="ORF">E6H00_17665</name>
</gene>
<dbReference type="AlphaFoldDB" id="A0A537JT57"/>
<feature type="signal peptide" evidence="1">
    <location>
        <begin position="1"/>
        <end position="24"/>
    </location>
</feature>
<evidence type="ECO:0000313" key="3">
    <source>
        <dbReference type="Proteomes" id="UP000318509"/>
    </source>
</evidence>
<name>A0A537JT57_9BACT</name>
<evidence type="ECO:0008006" key="4">
    <source>
        <dbReference type="Google" id="ProtNLM"/>
    </source>
</evidence>
<keyword evidence="1" id="KW-0732">Signal</keyword>